<reference evidence="2 3" key="1">
    <citation type="journal article" date="2012" name="J. Bacteriol.">
        <title>Complete Genome Sequence of Leptospirillum ferrooxidans Strain C2-3, Isolated from a Fresh Volcanic Ash Deposit on the Island of Miyake, Japan.</title>
        <authorList>
            <person name="Fujimura R."/>
            <person name="Sato Y."/>
            <person name="Nishizawa T."/>
            <person name="Oshima K."/>
            <person name="Kim S.-W."/>
            <person name="Hattori M."/>
            <person name="Kamijo T."/>
            <person name="Ohta H."/>
        </authorList>
    </citation>
    <scope>NUCLEOTIDE SEQUENCE [LARGE SCALE GENOMIC DNA]</scope>
    <source>
        <strain evidence="2 3">C2-3</strain>
    </source>
</reference>
<sequence>MSTLPRNGRELVGGLPWLGRMIDKARMINAGSIGDYEFPCGMDMELLNHLKISPEEFIDLVKNGDKGEMASREEFDAAILERLSLRTSSHDESAIGRRDSFFASVFLVRNSRLLNQLESEESR</sequence>
<dbReference type="PATRIC" id="fig|1162668.3.peg.1624"/>
<dbReference type="Pfam" id="PF16798">
    <property type="entry name" value="DUF5069"/>
    <property type="match status" value="1"/>
</dbReference>
<keyword evidence="3" id="KW-1185">Reference proteome</keyword>
<proteinExistence type="predicted"/>
<reference evidence="3" key="2">
    <citation type="submission" date="2012-03" db="EMBL/GenBank/DDBJ databases">
        <title>The complete genome sequence of the pioneer microbe on fresh volcanic deposit, Leptospirillum ferrooxidans strain C2-3.</title>
        <authorList>
            <person name="Fujimura R."/>
            <person name="Sato Y."/>
            <person name="Nishizawa T."/>
            <person name="Nanba K."/>
            <person name="Oshima K."/>
            <person name="Hattori M."/>
            <person name="Kamijo T."/>
            <person name="Ohta H."/>
        </authorList>
    </citation>
    <scope>NUCLEOTIDE SEQUENCE [LARGE SCALE GENOMIC DNA]</scope>
    <source>
        <strain evidence="3">C2-3</strain>
    </source>
</reference>
<accession>I0IP55</accession>
<evidence type="ECO:0000313" key="3">
    <source>
        <dbReference type="Proteomes" id="UP000007382"/>
    </source>
</evidence>
<dbReference type="InterPro" id="IPR031849">
    <property type="entry name" value="DUF5069"/>
</dbReference>
<name>I0IP55_LEPFC</name>
<protein>
    <recommendedName>
        <fullName evidence="1">DUF5069 domain-containing protein</fullName>
    </recommendedName>
</protein>
<evidence type="ECO:0000259" key="1">
    <source>
        <dbReference type="Pfam" id="PF16798"/>
    </source>
</evidence>
<dbReference type="RefSeq" id="WP_014449542.1">
    <property type="nucleotide sequence ID" value="NC_017094.1"/>
</dbReference>
<evidence type="ECO:0000313" key="2">
    <source>
        <dbReference type="EMBL" id="BAM07054.1"/>
    </source>
</evidence>
<dbReference type="AlphaFoldDB" id="I0IP55"/>
<dbReference type="STRING" id="1162668.LFE_1371"/>
<dbReference type="KEGG" id="lfc:LFE_1371"/>
<dbReference type="HOGENOM" id="CLU_2046781_0_0_0"/>
<feature type="domain" description="DUF5069" evidence="1">
    <location>
        <begin position="3"/>
        <end position="67"/>
    </location>
</feature>
<dbReference type="OrthoDB" id="9814547at2"/>
<dbReference type="EMBL" id="AP012342">
    <property type="protein sequence ID" value="BAM07054.1"/>
    <property type="molecule type" value="Genomic_DNA"/>
</dbReference>
<gene>
    <name evidence="2" type="ordered locus">LFE_1371</name>
</gene>
<organism evidence="2 3">
    <name type="scientific">Leptospirillum ferrooxidans (strain C2-3)</name>
    <dbReference type="NCBI Taxonomy" id="1162668"/>
    <lineage>
        <taxon>Bacteria</taxon>
        <taxon>Pseudomonadati</taxon>
        <taxon>Nitrospirota</taxon>
        <taxon>Nitrospiria</taxon>
        <taxon>Nitrospirales</taxon>
        <taxon>Nitrospiraceae</taxon>
        <taxon>Leptospirillum</taxon>
    </lineage>
</organism>
<dbReference type="Proteomes" id="UP000007382">
    <property type="component" value="Chromosome"/>
</dbReference>